<organism evidence="2 3">
    <name type="scientific">Winkia neuii BV029A5</name>
    <dbReference type="NCBI Taxonomy" id="888439"/>
    <lineage>
        <taxon>Bacteria</taxon>
        <taxon>Bacillati</taxon>
        <taxon>Actinomycetota</taxon>
        <taxon>Actinomycetes</taxon>
        <taxon>Actinomycetales</taxon>
        <taxon>Actinomycetaceae</taxon>
        <taxon>Winkia</taxon>
    </lineage>
</organism>
<feature type="non-terminal residue" evidence="2">
    <location>
        <position position="30"/>
    </location>
</feature>
<gene>
    <name evidence="2" type="ORF">HMPREF9240_00897</name>
</gene>
<evidence type="ECO:0000313" key="3">
    <source>
        <dbReference type="Proteomes" id="UP000006075"/>
    </source>
</evidence>
<dbReference type="AlphaFoldDB" id="K0YVI8"/>
<accession>K0YVI8</accession>
<protein>
    <submittedName>
        <fullName evidence="2">Uncharacterized protein</fullName>
    </submittedName>
</protein>
<dbReference type="Proteomes" id="UP000006075">
    <property type="component" value="Unassembled WGS sequence"/>
</dbReference>
<keyword evidence="1" id="KW-0812">Transmembrane</keyword>
<reference evidence="2 3" key="1">
    <citation type="submission" date="2012-07" db="EMBL/GenBank/DDBJ databases">
        <title>The Genome Sequence of Actinomyces neuii subsp. anitratus BVS029A5.</title>
        <authorList>
            <consortium name="The Broad Institute Genome Sequencing Platform"/>
            <person name="Earl A."/>
            <person name="Ward D."/>
            <person name="Feldgarden M."/>
            <person name="Gevers D."/>
            <person name="Saerens B."/>
            <person name="Vaneechoutte M."/>
            <person name="Walker B."/>
            <person name="Young S.K."/>
            <person name="Zeng Q."/>
            <person name="Gargeya S."/>
            <person name="Fitzgerald M."/>
            <person name="Haas B."/>
            <person name="Abouelleil A."/>
            <person name="Alvarado L."/>
            <person name="Arachchi H.M."/>
            <person name="Berlin A."/>
            <person name="Chapman S.B."/>
            <person name="Goldberg J."/>
            <person name="Griggs A."/>
            <person name="Gujja S."/>
            <person name="Hansen M."/>
            <person name="Howarth C."/>
            <person name="Imamovic A."/>
            <person name="Larimer J."/>
            <person name="McCowen C."/>
            <person name="Montmayeur A."/>
            <person name="Murphy C."/>
            <person name="Neiman D."/>
            <person name="Pearson M."/>
            <person name="Priest M."/>
            <person name="Roberts A."/>
            <person name="Saif S."/>
            <person name="Shea T."/>
            <person name="Sisk P."/>
            <person name="Sykes S."/>
            <person name="Wortman J."/>
            <person name="Nusbaum C."/>
            <person name="Birren B."/>
        </authorList>
    </citation>
    <scope>NUCLEOTIDE SEQUENCE [LARGE SCALE GENOMIC DNA]</scope>
    <source>
        <strain evidence="2 3">BVS029A5</strain>
    </source>
</reference>
<dbReference type="EMBL" id="AGWP01000004">
    <property type="protein sequence ID" value="EJZ87548.1"/>
    <property type="molecule type" value="Genomic_DNA"/>
</dbReference>
<keyword evidence="1" id="KW-0472">Membrane</keyword>
<name>K0YVI8_9ACTO</name>
<keyword evidence="3" id="KW-1185">Reference proteome</keyword>
<evidence type="ECO:0000313" key="2">
    <source>
        <dbReference type="EMBL" id="EJZ87548.1"/>
    </source>
</evidence>
<feature type="transmembrane region" description="Helical" evidence="1">
    <location>
        <begin position="6"/>
        <end position="28"/>
    </location>
</feature>
<sequence>MVVFVLDSVFLFLLFFVCGLCATVLVVFGL</sequence>
<proteinExistence type="predicted"/>
<comment type="caution">
    <text evidence="2">The sequence shown here is derived from an EMBL/GenBank/DDBJ whole genome shotgun (WGS) entry which is preliminary data.</text>
</comment>
<keyword evidence="1" id="KW-1133">Transmembrane helix</keyword>
<dbReference type="HOGENOM" id="CLU_3407266_0_0_11"/>
<evidence type="ECO:0000256" key="1">
    <source>
        <dbReference type="SAM" id="Phobius"/>
    </source>
</evidence>